<feature type="compositionally biased region" description="Basic and acidic residues" evidence="1">
    <location>
        <begin position="212"/>
        <end position="256"/>
    </location>
</feature>
<organism evidence="3 4">
    <name type="scientific">Phialemonium thermophilum</name>
    <dbReference type="NCBI Taxonomy" id="223376"/>
    <lineage>
        <taxon>Eukaryota</taxon>
        <taxon>Fungi</taxon>
        <taxon>Dikarya</taxon>
        <taxon>Ascomycota</taxon>
        <taxon>Pezizomycotina</taxon>
        <taxon>Sordariomycetes</taxon>
        <taxon>Sordariomycetidae</taxon>
        <taxon>Cephalothecales</taxon>
        <taxon>Cephalothecaceae</taxon>
        <taxon>Phialemonium</taxon>
    </lineage>
</organism>
<gene>
    <name evidence="3" type="ORF">VTK73DRAFT_5533</name>
</gene>
<proteinExistence type="predicted"/>
<evidence type="ECO:0000313" key="4">
    <source>
        <dbReference type="Proteomes" id="UP001586593"/>
    </source>
</evidence>
<keyword evidence="4" id="KW-1185">Reference proteome</keyword>
<evidence type="ECO:0000313" key="3">
    <source>
        <dbReference type="EMBL" id="KAL1835554.1"/>
    </source>
</evidence>
<feature type="compositionally biased region" description="Basic and acidic residues" evidence="1">
    <location>
        <begin position="114"/>
        <end position="128"/>
    </location>
</feature>
<feature type="compositionally biased region" description="Basic and acidic residues" evidence="1">
    <location>
        <begin position="140"/>
        <end position="151"/>
    </location>
</feature>
<dbReference type="EMBL" id="JAZHXJ010003088">
    <property type="protein sequence ID" value="KAL1835554.1"/>
    <property type="molecule type" value="Genomic_DNA"/>
</dbReference>
<comment type="caution">
    <text evidence="3">The sequence shown here is derived from an EMBL/GenBank/DDBJ whole genome shotgun (WGS) entry which is preliminary data.</text>
</comment>
<accession>A0ABR3V1H2</accession>
<dbReference type="Pfam" id="PF06991">
    <property type="entry name" value="MFAP1"/>
    <property type="match status" value="1"/>
</dbReference>
<feature type="region of interest" description="Disordered" evidence="1">
    <location>
        <begin position="109"/>
        <end position="256"/>
    </location>
</feature>
<dbReference type="PANTHER" id="PTHR15327">
    <property type="entry name" value="MICROFIBRIL-ASSOCIATED PROTEIN"/>
    <property type="match status" value="1"/>
</dbReference>
<dbReference type="InterPro" id="IPR009730">
    <property type="entry name" value="MFAP1_C"/>
</dbReference>
<feature type="region of interest" description="Disordered" evidence="1">
    <location>
        <begin position="13"/>
        <end position="37"/>
    </location>
</feature>
<name>A0ABR3V1H2_9PEZI</name>
<feature type="domain" description="Micro-fibrillar-associated protein 1 C-terminal" evidence="2">
    <location>
        <begin position="1"/>
        <end position="123"/>
    </location>
</feature>
<sequence length="256" mass="30862">LKRIRREREAIEAREREREEVERRRNLTEEERRAEDEEFLARQRAEKEGRGRMAYMQKYFHKGAFYQDESRAQGLDKRDIMGMRIADDVRNRELLPKYMQIRDMTKLGRKGATKYRDLKSEDTGRWGELDPPPRSGGGYHDGDRDRYRGDGAKGANAIPLGDRKSVPPDGAPDRPRSDRYGEGGGYRDRRRDDERGDRDDRRQRRRSRSRSPRRDYGDRDDRYDERGSEYRDWRKREPSRERDRYESDKRRRVDAR</sequence>
<reference evidence="3 4" key="1">
    <citation type="journal article" date="2024" name="Commun. Biol.">
        <title>Comparative genomic analysis of thermophilic fungi reveals convergent evolutionary adaptations and gene losses.</title>
        <authorList>
            <person name="Steindorff A.S."/>
            <person name="Aguilar-Pontes M.V."/>
            <person name="Robinson A.J."/>
            <person name="Andreopoulos B."/>
            <person name="LaButti K."/>
            <person name="Kuo A."/>
            <person name="Mondo S."/>
            <person name="Riley R."/>
            <person name="Otillar R."/>
            <person name="Haridas S."/>
            <person name="Lipzen A."/>
            <person name="Grimwood J."/>
            <person name="Schmutz J."/>
            <person name="Clum A."/>
            <person name="Reid I.D."/>
            <person name="Moisan M.C."/>
            <person name="Butler G."/>
            <person name="Nguyen T.T.M."/>
            <person name="Dewar K."/>
            <person name="Conant G."/>
            <person name="Drula E."/>
            <person name="Henrissat B."/>
            <person name="Hansel C."/>
            <person name="Singer S."/>
            <person name="Hutchinson M.I."/>
            <person name="de Vries R.P."/>
            <person name="Natvig D.O."/>
            <person name="Powell A.J."/>
            <person name="Tsang A."/>
            <person name="Grigoriev I.V."/>
        </authorList>
    </citation>
    <scope>NUCLEOTIDE SEQUENCE [LARGE SCALE GENOMIC DNA]</scope>
    <source>
        <strain evidence="3 4">ATCC 24622</strain>
    </source>
</reference>
<evidence type="ECO:0000259" key="2">
    <source>
        <dbReference type="Pfam" id="PF06991"/>
    </source>
</evidence>
<feature type="non-terminal residue" evidence="3">
    <location>
        <position position="1"/>
    </location>
</feature>
<dbReference type="Proteomes" id="UP001586593">
    <property type="component" value="Unassembled WGS sequence"/>
</dbReference>
<dbReference type="InterPro" id="IPR033194">
    <property type="entry name" value="MFAP1"/>
</dbReference>
<protein>
    <recommendedName>
        <fullName evidence="2">Micro-fibrillar-associated protein 1 C-terminal domain-containing protein</fullName>
    </recommendedName>
</protein>
<evidence type="ECO:0000256" key="1">
    <source>
        <dbReference type="SAM" id="MobiDB-lite"/>
    </source>
</evidence>
<feature type="compositionally biased region" description="Basic and acidic residues" evidence="1">
    <location>
        <begin position="161"/>
        <end position="202"/>
    </location>
</feature>